<keyword evidence="6" id="KW-0808">Transferase</keyword>
<dbReference type="AlphaFoldDB" id="A0A067LP45"/>
<evidence type="ECO:0000256" key="9">
    <source>
        <dbReference type="ARBA" id="ARBA00022842"/>
    </source>
</evidence>
<reference evidence="14 15" key="1">
    <citation type="journal article" date="2014" name="PLoS ONE">
        <title>Global Analysis of Gene Expression Profiles in Physic Nut (Jatropha curcas L.) Seedlings Exposed to Salt Stress.</title>
        <authorList>
            <person name="Zhang L."/>
            <person name="Zhang C."/>
            <person name="Wu P."/>
            <person name="Chen Y."/>
            <person name="Li M."/>
            <person name="Jiang H."/>
            <person name="Wu G."/>
        </authorList>
    </citation>
    <scope>NUCLEOTIDE SEQUENCE [LARGE SCALE GENOMIC DNA]</scope>
    <source>
        <strain evidence="15">cv. GZQX0401</strain>
        <tissue evidence="14">Young leaves</tissue>
    </source>
</reference>
<dbReference type="Proteomes" id="UP000027138">
    <property type="component" value="Unassembled WGS sequence"/>
</dbReference>
<protein>
    <recommendedName>
        <fullName evidence="5">ditrans,polycis-polyprenyl diphosphate synthase [(2E,6E)-farnesyldiphosphate specific]</fullName>
        <ecNumber evidence="5">2.5.1.87</ecNumber>
    </recommendedName>
</protein>
<dbReference type="SUPFAM" id="SSF64005">
    <property type="entry name" value="Undecaprenyl diphosphate synthase"/>
    <property type="match status" value="1"/>
</dbReference>
<gene>
    <name evidence="14" type="ORF">JCGZ_10074</name>
</gene>
<evidence type="ECO:0000256" key="4">
    <source>
        <dbReference type="ARBA" id="ARBA00005432"/>
    </source>
</evidence>
<evidence type="ECO:0000313" key="15">
    <source>
        <dbReference type="Proteomes" id="UP000027138"/>
    </source>
</evidence>
<dbReference type="InterPro" id="IPR038887">
    <property type="entry name" value="Nus1/NgBR"/>
</dbReference>
<evidence type="ECO:0000313" key="14">
    <source>
        <dbReference type="EMBL" id="KDP46234.1"/>
    </source>
</evidence>
<keyword evidence="7 13" id="KW-0812">Transmembrane</keyword>
<evidence type="ECO:0000256" key="7">
    <source>
        <dbReference type="ARBA" id="ARBA00022692"/>
    </source>
</evidence>
<evidence type="ECO:0000256" key="3">
    <source>
        <dbReference type="ARBA" id="ARBA00004922"/>
    </source>
</evidence>
<evidence type="ECO:0000256" key="12">
    <source>
        <dbReference type="ARBA" id="ARBA00047353"/>
    </source>
</evidence>
<sequence>MDLKHGMQRVHSWIKRIHNLGLQVLWYFLHLLITLWYLKSGLSQVIESYLISSGLLGRYKTLNIGKLRYLAIVVESEDAYQISKVLQLLQWVEAIGVKHVCLYDSEGVLKKSKQSIIKNLENAILLEEAIEKDLPLDQNHMTLEFVSISDGKEAITRAANLLFMKYLKLANTGGADLEEQFFTEAHMDEALKALVSGHRGPEPDLLLVYGPVRCHLGFPAWRIRYTEIVHMGPLKFMSYGSLIKAIYKYTMVYQNYGT</sequence>
<evidence type="ECO:0000256" key="10">
    <source>
        <dbReference type="ARBA" id="ARBA00022989"/>
    </source>
</evidence>
<comment type="pathway">
    <text evidence="3">Protein modification; protein glycosylation.</text>
</comment>
<dbReference type="EC" id="2.5.1.87" evidence="5"/>
<evidence type="ECO:0000256" key="8">
    <source>
        <dbReference type="ARBA" id="ARBA00022824"/>
    </source>
</evidence>
<evidence type="ECO:0000256" key="11">
    <source>
        <dbReference type="ARBA" id="ARBA00023136"/>
    </source>
</evidence>
<comment type="catalytic activity">
    <reaction evidence="12">
        <text>n isopentenyl diphosphate + (2E,6E)-farnesyl diphosphate = a di-trans,poly-cis-polyprenyl diphosphate + n diphosphate</text>
        <dbReference type="Rhea" id="RHEA:53008"/>
        <dbReference type="Rhea" id="RHEA-COMP:19494"/>
        <dbReference type="ChEBI" id="CHEBI:33019"/>
        <dbReference type="ChEBI" id="CHEBI:128769"/>
        <dbReference type="ChEBI" id="CHEBI:136960"/>
        <dbReference type="ChEBI" id="CHEBI:175763"/>
        <dbReference type="EC" id="2.5.1.87"/>
    </reaction>
</comment>
<dbReference type="STRING" id="180498.A0A067LP45"/>
<dbReference type="KEGG" id="jcu:105632059"/>
<name>A0A067LP45_JATCU</name>
<dbReference type="PANTHER" id="PTHR21528:SF0">
    <property type="entry name" value="DEHYDRODOLICHYL DIPHOSPHATE SYNTHASE COMPLEX SUBUNIT NUS1"/>
    <property type="match status" value="1"/>
</dbReference>
<evidence type="ECO:0000256" key="6">
    <source>
        <dbReference type="ARBA" id="ARBA00022679"/>
    </source>
</evidence>
<dbReference type="GO" id="GO:0005789">
    <property type="term" value="C:endoplasmic reticulum membrane"/>
    <property type="evidence" value="ECO:0007669"/>
    <property type="project" value="UniProtKB-SubCell"/>
</dbReference>
<dbReference type="GO" id="GO:1904423">
    <property type="term" value="C:dehydrodolichyl diphosphate synthase complex"/>
    <property type="evidence" value="ECO:0007669"/>
    <property type="project" value="InterPro"/>
</dbReference>
<evidence type="ECO:0000256" key="1">
    <source>
        <dbReference type="ARBA" id="ARBA00001946"/>
    </source>
</evidence>
<dbReference type="PANTHER" id="PTHR21528">
    <property type="entry name" value="DEHYDRODOLICHYL DIPHOSPHATE SYNTHASE COMPLEX SUBUNIT NUS1"/>
    <property type="match status" value="1"/>
</dbReference>
<dbReference type="InterPro" id="IPR036424">
    <property type="entry name" value="UPP_synth-like_sf"/>
</dbReference>
<dbReference type="UniPathway" id="UPA00378"/>
<evidence type="ECO:0000256" key="2">
    <source>
        <dbReference type="ARBA" id="ARBA00004586"/>
    </source>
</evidence>
<keyword evidence="8" id="KW-0256">Endoplasmic reticulum</keyword>
<dbReference type="EMBL" id="KK914219">
    <property type="protein sequence ID" value="KDP46234.1"/>
    <property type="molecule type" value="Genomic_DNA"/>
</dbReference>
<keyword evidence="10 13" id="KW-1133">Transmembrane helix</keyword>
<evidence type="ECO:0000256" key="5">
    <source>
        <dbReference type="ARBA" id="ARBA00012596"/>
    </source>
</evidence>
<comment type="cofactor">
    <cofactor evidence="1">
        <name>Mg(2+)</name>
        <dbReference type="ChEBI" id="CHEBI:18420"/>
    </cofactor>
</comment>
<accession>A0A067LP45</accession>
<comment type="subcellular location">
    <subcellularLocation>
        <location evidence="2">Endoplasmic reticulum membrane</location>
    </subcellularLocation>
</comment>
<organism evidence="14 15">
    <name type="scientific">Jatropha curcas</name>
    <name type="common">Barbados nut</name>
    <dbReference type="NCBI Taxonomy" id="180498"/>
    <lineage>
        <taxon>Eukaryota</taxon>
        <taxon>Viridiplantae</taxon>
        <taxon>Streptophyta</taxon>
        <taxon>Embryophyta</taxon>
        <taxon>Tracheophyta</taxon>
        <taxon>Spermatophyta</taxon>
        <taxon>Magnoliopsida</taxon>
        <taxon>eudicotyledons</taxon>
        <taxon>Gunneridae</taxon>
        <taxon>Pentapetalae</taxon>
        <taxon>rosids</taxon>
        <taxon>fabids</taxon>
        <taxon>Malpighiales</taxon>
        <taxon>Euphorbiaceae</taxon>
        <taxon>Crotonoideae</taxon>
        <taxon>Jatropheae</taxon>
        <taxon>Jatropha</taxon>
    </lineage>
</organism>
<keyword evidence="9" id="KW-0460">Magnesium</keyword>
<dbReference type="OrthoDB" id="19639at2759"/>
<feature type="transmembrane region" description="Helical" evidence="13">
    <location>
        <begin position="20"/>
        <end position="38"/>
    </location>
</feature>
<evidence type="ECO:0000256" key="13">
    <source>
        <dbReference type="SAM" id="Phobius"/>
    </source>
</evidence>
<dbReference type="Gene3D" id="3.40.1180.10">
    <property type="entry name" value="Decaprenyl diphosphate synthase-like"/>
    <property type="match status" value="1"/>
</dbReference>
<dbReference type="GO" id="GO:0045547">
    <property type="term" value="F:ditrans,polycis-polyprenyl diphosphate synthase [(2E,6E)-farnesyl diphosphate specific] activity"/>
    <property type="evidence" value="ECO:0007669"/>
    <property type="project" value="UniProtKB-EC"/>
</dbReference>
<keyword evidence="15" id="KW-1185">Reference proteome</keyword>
<keyword evidence="11 13" id="KW-0472">Membrane</keyword>
<comment type="similarity">
    <text evidence="4">Belongs to the UPP synthase family.</text>
</comment>
<proteinExistence type="inferred from homology"/>